<evidence type="ECO:0000313" key="1">
    <source>
        <dbReference type="EMBL" id="GFX91894.1"/>
    </source>
</evidence>
<evidence type="ECO:0000313" key="2">
    <source>
        <dbReference type="Proteomes" id="UP000887159"/>
    </source>
</evidence>
<name>A0A8X6RG24_TRICX</name>
<comment type="caution">
    <text evidence="1">The sequence shown here is derived from an EMBL/GenBank/DDBJ whole genome shotgun (WGS) entry which is preliminary data.</text>
</comment>
<dbReference type="EMBL" id="BMAU01021137">
    <property type="protein sequence ID" value="GFX91894.1"/>
    <property type="molecule type" value="Genomic_DNA"/>
</dbReference>
<accession>A0A8X6RG24</accession>
<sequence length="113" mass="13152">MITPPGDAPHIIRNTGLMSLYAPRKKVQKFETARQLVILLSSGRKQIPKATSKMWLSWLWKPAVNRQRVRVPIVSRILDVSHFTVRPMLRWILHFYPYKTKAVIIKGWGPSCF</sequence>
<dbReference type="Proteomes" id="UP000887159">
    <property type="component" value="Unassembled WGS sequence"/>
</dbReference>
<dbReference type="AlphaFoldDB" id="A0A8X6RG24"/>
<keyword evidence="2" id="KW-1185">Reference proteome</keyword>
<organism evidence="1 2">
    <name type="scientific">Trichonephila clavipes</name>
    <name type="common">Golden silk orbweaver</name>
    <name type="synonym">Nephila clavipes</name>
    <dbReference type="NCBI Taxonomy" id="2585209"/>
    <lineage>
        <taxon>Eukaryota</taxon>
        <taxon>Metazoa</taxon>
        <taxon>Ecdysozoa</taxon>
        <taxon>Arthropoda</taxon>
        <taxon>Chelicerata</taxon>
        <taxon>Arachnida</taxon>
        <taxon>Araneae</taxon>
        <taxon>Araneomorphae</taxon>
        <taxon>Entelegynae</taxon>
        <taxon>Araneoidea</taxon>
        <taxon>Nephilidae</taxon>
        <taxon>Trichonephila</taxon>
    </lineage>
</organism>
<gene>
    <name evidence="1" type="ORF">TNCV_3577241</name>
</gene>
<proteinExistence type="predicted"/>
<protein>
    <submittedName>
        <fullName evidence="1">Uncharacterized protein</fullName>
    </submittedName>
</protein>
<reference evidence="1" key="1">
    <citation type="submission" date="2020-08" db="EMBL/GenBank/DDBJ databases">
        <title>Multicomponent nature underlies the extraordinary mechanical properties of spider dragline silk.</title>
        <authorList>
            <person name="Kono N."/>
            <person name="Nakamura H."/>
            <person name="Mori M."/>
            <person name="Yoshida Y."/>
            <person name="Ohtoshi R."/>
            <person name="Malay A.D."/>
            <person name="Moran D.A.P."/>
            <person name="Tomita M."/>
            <person name="Numata K."/>
            <person name="Arakawa K."/>
        </authorList>
    </citation>
    <scope>NUCLEOTIDE SEQUENCE</scope>
</reference>